<dbReference type="PANTHER" id="PTHR33823:SF4">
    <property type="entry name" value="GENERAL STRESS PROTEIN 16O"/>
    <property type="match status" value="1"/>
</dbReference>
<dbReference type="NCBIfam" id="TIGR02890">
    <property type="entry name" value="bacill_yteA"/>
    <property type="match status" value="1"/>
</dbReference>
<comment type="caution">
    <text evidence="6">The sequence shown here is derived from an EMBL/GenBank/DDBJ whole genome shotgun (WGS) entry which is preliminary data.</text>
</comment>
<keyword evidence="7" id="KW-1185">Reference proteome</keyword>
<evidence type="ECO:0000256" key="3">
    <source>
        <dbReference type="ARBA" id="ARBA00022833"/>
    </source>
</evidence>
<proteinExistence type="predicted"/>
<dbReference type="PANTHER" id="PTHR33823">
    <property type="entry name" value="RNA POLYMERASE-BINDING TRANSCRIPTION FACTOR DKSA-RELATED"/>
    <property type="match status" value="1"/>
</dbReference>
<evidence type="ECO:0000313" key="6">
    <source>
        <dbReference type="EMBL" id="GIP51763.1"/>
    </source>
</evidence>
<dbReference type="PROSITE" id="PS51128">
    <property type="entry name" value="ZF_DKSA_2"/>
    <property type="match status" value="1"/>
</dbReference>
<keyword evidence="2" id="KW-0863">Zinc-finger</keyword>
<evidence type="ECO:0000256" key="2">
    <source>
        <dbReference type="ARBA" id="ARBA00022771"/>
    </source>
</evidence>
<reference evidence="6 7" key="1">
    <citation type="submission" date="2021-03" db="EMBL/GenBank/DDBJ databases">
        <title>Antimicrobial resistance genes in bacteria isolated from Japanese honey, and their potential for conferring macrolide and lincosamide resistance in the American foulbrood pathogen Paenibacillus larvae.</title>
        <authorList>
            <person name="Okamoto M."/>
            <person name="Kumagai M."/>
            <person name="Kanamori H."/>
            <person name="Takamatsu D."/>
        </authorList>
    </citation>
    <scope>NUCLEOTIDE SEQUENCE [LARGE SCALE GENOMIC DNA]</scope>
    <source>
        <strain evidence="6 7">J42TS3</strain>
    </source>
</reference>
<evidence type="ECO:0000256" key="4">
    <source>
        <dbReference type="PROSITE-ProRule" id="PRU00510"/>
    </source>
</evidence>
<dbReference type="InterPro" id="IPR000962">
    <property type="entry name" value="Znf_DskA_TraR"/>
</dbReference>
<dbReference type="Pfam" id="PF01258">
    <property type="entry name" value="zf-dskA_traR"/>
    <property type="match status" value="1"/>
</dbReference>
<protein>
    <recommendedName>
        <fullName evidence="5">Zinc finger DksA/TraR C4-type domain-containing protein</fullName>
    </recommendedName>
</protein>
<keyword evidence="1" id="KW-0479">Metal-binding</keyword>
<feature type="domain" description="Zinc finger DksA/TraR C4-type" evidence="5">
    <location>
        <begin position="90"/>
        <end position="118"/>
    </location>
</feature>
<accession>A0ABQ4M6Z5</accession>
<dbReference type="InterPro" id="IPR014240">
    <property type="entry name" value="YteA"/>
</dbReference>
<dbReference type="Gene3D" id="1.20.120.910">
    <property type="entry name" value="DksA, coiled-coil domain"/>
    <property type="match status" value="1"/>
</dbReference>
<dbReference type="EMBL" id="BOSL01000002">
    <property type="protein sequence ID" value="GIP51763.1"/>
    <property type="molecule type" value="Genomic_DNA"/>
</dbReference>
<evidence type="ECO:0000313" key="7">
    <source>
        <dbReference type="Proteomes" id="UP000679992"/>
    </source>
</evidence>
<organism evidence="6 7">
    <name type="scientific">Paenibacillus vini</name>
    <dbReference type="NCBI Taxonomy" id="1476024"/>
    <lineage>
        <taxon>Bacteria</taxon>
        <taxon>Bacillati</taxon>
        <taxon>Bacillota</taxon>
        <taxon>Bacilli</taxon>
        <taxon>Bacillales</taxon>
        <taxon>Paenibacillaceae</taxon>
        <taxon>Paenibacillus</taxon>
    </lineage>
</organism>
<evidence type="ECO:0000256" key="1">
    <source>
        <dbReference type="ARBA" id="ARBA00022723"/>
    </source>
</evidence>
<feature type="zinc finger region" description="dksA C4-type" evidence="4">
    <location>
        <begin position="95"/>
        <end position="119"/>
    </location>
</feature>
<keyword evidence="3" id="KW-0862">Zinc</keyword>
<evidence type="ECO:0000259" key="5">
    <source>
        <dbReference type="Pfam" id="PF01258"/>
    </source>
</evidence>
<dbReference type="Proteomes" id="UP000679992">
    <property type="component" value="Unassembled WGS sequence"/>
</dbReference>
<dbReference type="SUPFAM" id="SSF109635">
    <property type="entry name" value="DnaK suppressor protein DksA, alpha-hairpin domain"/>
    <property type="match status" value="1"/>
</dbReference>
<dbReference type="RefSeq" id="WP_211019778.1">
    <property type="nucleotide sequence ID" value="NZ_BOSL01000002.1"/>
</dbReference>
<gene>
    <name evidence="6" type="ORF">J42TS3_07980</name>
</gene>
<sequence length="245" mass="27802">MPHLTKQQLAELKSDLETARDETYRMLEEKDHYGLRGSLRDNTSELSSIDNHPADIGTEMFERGKDLALNEHDELRLTRINGALDRMAEGTYGYCQTCKEPISFERLKAVPETAYCVDDSPQSFVSAKRPIEELFLAPPFGRTSLDEHEDQNGFDGEDAWQIVEGFGTSNSPALAEDNEIDDYNDMEIEASEELDGFVEPYETFVATDIYGENVVFYRNGLYRKHMQATEHLDSEDSLGTGSNKY</sequence>
<name>A0ABQ4M6Z5_9BACL</name>
<dbReference type="SUPFAM" id="SSF57716">
    <property type="entry name" value="Glucocorticoid receptor-like (DNA-binding domain)"/>
    <property type="match status" value="1"/>
</dbReference>
<dbReference type="InterPro" id="IPR037187">
    <property type="entry name" value="DnaK_N"/>
</dbReference>